<evidence type="ECO:0000256" key="8">
    <source>
        <dbReference type="ARBA" id="ARBA00023154"/>
    </source>
</evidence>
<dbReference type="GO" id="GO:0050661">
    <property type="term" value="F:NADP binding"/>
    <property type="evidence" value="ECO:0007669"/>
    <property type="project" value="UniProtKB-UniRule"/>
</dbReference>
<dbReference type="CDD" id="cd02274">
    <property type="entry name" value="DHDPR_N"/>
    <property type="match status" value="1"/>
</dbReference>
<dbReference type="InterPro" id="IPR022663">
    <property type="entry name" value="DapB_C"/>
</dbReference>
<feature type="binding site" evidence="13">
    <location>
        <begin position="8"/>
        <end position="13"/>
    </location>
    <ligand>
        <name>NAD(+)</name>
        <dbReference type="ChEBI" id="CHEBI:57540"/>
    </ligand>
</feature>
<evidence type="ECO:0000256" key="5">
    <source>
        <dbReference type="ARBA" id="ARBA00022915"/>
    </source>
</evidence>
<dbReference type="FunFam" id="3.30.360.10:FF:000009">
    <property type="entry name" value="4-hydroxy-tetrahydrodipicolinate reductase"/>
    <property type="match status" value="1"/>
</dbReference>
<evidence type="ECO:0000256" key="4">
    <source>
        <dbReference type="ARBA" id="ARBA00022857"/>
    </source>
</evidence>
<dbReference type="Gene3D" id="3.40.50.720">
    <property type="entry name" value="NAD(P)-binding Rossmann-like Domain"/>
    <property type="match status" value="1"/>
</dbReference>
<sequence length="259" mass="27967">MPRILLAGFAGSMGQQVVKLVARLPDFEITAGLAHRLKSSDPADYGLPASAKLYTRLDEIPADAADIWVDFTVPASVYQNVRYALENGYRPIVGTTGLTDQQEAELKQLAKEKGIGGLIAPNFGMSAVLLMKFAQEAAKYFPDVEIIEMHHEDKKDAPSGTALATAKLIAEVREPHQTAADTTESLPGARGGDYQGIKLHAVRLPGYVAHEQVLFGGKGEALTIRQDSFDRSSFMSGVKVALEKAADLNQLYVGLENIL</sequence>
<evidence type="ECO:0000256" key="1">
    <source>
        <dbReference type="ARBA" id="ARBA00006642"/>
    </source>
</evidence>
<dbReference type="Pfam" id="PF01113">
    <property type="entry name" value="DapB_N"/>
    <property type="match status" value="1"/>
</dbReference>
<evidence type="ECO:0000256" key="10">
    <source>
        <dbReference type="ARBA" id="ARBA00038983"/>
    </source>
</evidence>
<dbReference type="GO" id="GO:0005829">
    <property type="term" value="C:cytosol"/>
    <property type="evidence" value="ECO:0007669"/>
    <property type="project" value="TreeGrafter"/>
</dbReference>
<feature type="binding site" evidence="13">
    <location>
        <begin position="160"/>
        <end position="161"/>
    </location>
    <ligand>
        <name>(S)-2,3,4,5-tetrahydrodipicolinate</name>
        <dbReference type="ChEBI" id="CHEBI:16845"/>
    </ligand>
</feature>
<evidence type="ECO:0000256" key="6">
    <source>
        <dbReference type="ARBA" id="ARBA00023002"/>
    </source>
</evidence>
<dbReference type="GO" id="GO:0008839">
    <property type="term" value="F:4-hydroxy-tetrahydrodipicolinate reductase"/>
    <property type="evidence" value="ECO:0007669"/>
    <property type="project" value="UniProtKB-UniRule"/>
</dbReference>
<keyword evidence="7 13" id="KW-0520">NAD</keyword>
<dbReference type="InterPro" id="IPR000846">
    <property type="entry name" value="DapB_N"/>
</dbReference>
<dbReference type="PANTHER" id="PTHR20836">
    <property type="entry name" value="DIHYDRODIPICOLINATE REDUCTASE"/>
    <property type="match status" value="1"/>
</dbReference>
<comment type="pathway">
    <text evidence="9 13">Amino-acid biosynthesis; L-lysine biosynthesis via DAP pathway; (S)-tetrahydrodipicolinate from L-aspartate: step 4/4.</text>
</comment>
<keyword evidence="2 13" id="KW-0963">Cytoplasm</keyword>
<dbReference type="InterPro" id="IPR022664">
    <property type="entry name" value="DapB_N_CS"/>
</dbReference>
<evidence type="ECO:0000256" key="2">
    <source>
        <dbReference type="ARBA" id="ARBA00022490"/>
    </source>
</evidence>
<evidence type="ECO:0000256" key="7">
    <source>
        <dbReference type="ARBA" id="ARBA00023027"/>
    </source>
</evidence>
<dbReference type="Gene3D" id="3.30.360.10">
    <property type="entry name" value="Dihydrodipicolinate Reductase, domain 2"/>
    <property type="match status" value="1"/>
</dbReference>
<evidence type="ECO:0000259" key="14">
    <source>
        <dbReference type="Pfam" id="PF01113"/>
    </source>
</evidence>
<feature type="binding site" evidence="13">
    <location>
        <position position="36"/>
    </location>
    <ligand>
        <name>NADP(+)</name>
        <dbReference type="ChEBI" id="CHEBI:58349"/>
    </ligand>
</feature>
<dbReference type="PANTHER" id="PTHR20836:SF0">
    <property type="entry name" value="4-HYDROXY-TETRAHYDRODIPICOLINATE REDUCTASE 1, CHLOROPLASTIC-RELATED"/>
    <property type="match status" value="1"/>
</dbReference>
<evidence type="ECO:0000256" key="11">
    <source>
        <dbReference type="ARBA" id="ARBA00049080"/>
    </source>
</evidence>
<dbReference type="InterPro" id="IPR036291">
    <property type="entry name" value="NAD(P)-bd_dom_sf"/>
</dbReference>
<dbReference type="NCBIfam" id="TIGR00036">
    <property type="entry name" value="dapB"/>
    <property type="match status" value="1"/>
</dbReference>
<feature type="binding site" evidence="13">
    <location>
        <position position="151"/>
    </location>
    <ligand>
        <name>(S)-2,3,4,5-tetrahydrodipicolinate</name>
        <dbReference type="ChEBI" id="CHEBI:16845"/>
    </ligand>
</feature>
<evidence type="ECO:0000256" key="13">
    <source>
        <dbReference type="HAMAP-Rule" id="MF_00102"/>
    </source>
</evidence>
<keyword evidence="3 13" id="KW-0028">Amino-acid biosynthesis</keyword>
<dbReference type="UniPathway" id="UPA00034">
    <property type="reaction ID" value="UER00018"/>
</dbReference>
<proteinExistence type="inferred from homology"/>
<comment type="subunit">
    <text evidence="13">Homotetramer.</text>
</comment>
<keyword evidence="8 13" id="KW-0457">Lysine biosynthesis</keyword>
<keyword evidence="4 13" id="KW-0521">NADP</keyword>
<gene>
    <name evidence="13" type="primary">dapB</name>
    <name evidence="16" type="ORF">DQL93_05760</name>
</gene>
<dbReference type="SUPFAM" id="SSF51735">
    <property type="entry name" value="NAD(P)-binding Rossmann-fold domains"/>
    <property type="match status" value="1"/>
</dbReference>
<dbReference type="HAMAP" id="MF_00102">
    <property type="entry name" value="DapB"/>
    <property type="match status" value="1"/>
</dbReference>
<dbReference type="GO" id="GO:0009089">
    <property type="term" value="P:lysine biosynthetic process via diaminopimelate"/>
    <property type="evidence" value="ECO:0007669"/>
    <property type="project" value="UniProtKB-UniRule"/>
</dbReference>
<dbReference type="GO" id="GO:0016726">
    <property type="term" value="F:oxidoreductase activity, acting on CH or CH2 groups, NAD or NADP as acceptor"/>
    <property type="evidence" value="ECO:0007669"/>
    <property type="project" value="UniProtKB-UniRule"/>
</dbReference>
<feature type="binding site" evidence="13">
    <location>
        <begin position="94"/>
        <end position="96"/>
    </location>
    <ligand>
        <name>NAD(+)</name>
        <dbReference type="ChEBI" id="CHEBI:57540"/>
    </ligand>
</feature>
<comment type="similarity">
    <text evidence="1 13">Belongs to the DapB family.</text>
</comment>
<evidence type="ECO:0000256" key="12">
    <source>
        <dbReference type="ARBA" id="ARBA00049396"/>
    </source>
</evidence>
<dbReference type="EMBL" id="CP031023">
    <property type="protein sequence ID" value="AZA16092.1"/>
    <property type="molecule type" value="Genomic_DNA"/>
</dbReference>
<protein>
    <recommendedName>
        <fullName evidence="10 13">4-hydroxy-tetrahydrodipicolinate reductase</fullName>
        <shortName evidence="13">HTPA reductase</shortName>
        <ecNumber evidence="10 13">1.17.1.8</ecNumber>
    </recommendedName>
</protein>
<accession>A0A3G6JDQ0</accession>
<name>A0A3G6JDQ0_LACDL</name>
<dbReference type="GO" id="GO:0051287">
    <property type="term" value="F:NAD binding"/>
    <property type="evidence" value="ECO:0007669"/>
    <property type="project" value="UniProtKB-UniRule"/>
</dbReference>
<comment type="caution">
    <text evidence="13">Was originally thought to be a dihydrodipicolinate reductase (DHDPR), catalyzing the conversion of dihydrodipicolinate to tetrahydrodipicolinate. However, it was shown in E.coli that the substrate of the enzymatic reaction is not dihydrodipicolinate (DHDP) but in fact (2S,4S)-4-hydroxy-2,3,4,5-tetrahydrodipicolinic acid (HTPA), the product released by the DapA-catalyzed reaction.</text>
</comment>
<evidence type="ECO:0000256" key="3">
    <source>
        <dbReference type="ARBA" id="ARBA00022605"/>
    </source>
</evidence>
<dbReference type="EC" id="1.17.1.8" evidence="10 13"/>
<dbReference type="InterPro" id="IPR023940">
    <property type="entry name" value="DHDPR_bac"/>
</dbReference>
<comment type="caution">
    <text evidence="13">Lacks conserved residue(s) required for the propagation of feature annotation.</text>
</comment>
<feature type="active site" description="Proton donor/acceptor" evidence="13">
    <location>
        <position position="150"/>
    </location>
</feature>
<feature type="binding site" evidence="13">
    <location>
        <begin position="120"/>
        <end position="123"/>
    </location>
    <ligand>
        <name>NAD(+)</name>
        <dbReference type="ChEBI" id="CHEBI:57540"/>
    </ligand>
</feature>
<dbReference type="AlphaFoldDB" id="A0A3G6JDQ0"/>
<feature type="domain" description="Dihydrodipicolinate reductase C-terminal" evidence="15">
    <location>
        <begin position="127"/>
        <end position="259"/>
    </location>
</feature>
<reference evidence="16" key="1">
    <citation type="submission" date="2018-07" db="EMBL/GenBank/DDBJ databases">
        <authorList>
            <person name="Somerville V."/>
        </authorList>
    </citation>
    <scope>NUCLEOTIDE SEQUENCE</scope>
    <source>
        <strain evidence="16">NWC_2_2</strain>
    </source>
</reference>
<dbReference type="Pfam" id="PF05173">
    <property type="entry name" value="DapB_C"/>
    <property type="match status" value="1"/>
</dbReference>
<feature type="active site" description="Proton donor" evidence="13">
    <location>
        <position position="154"/>
    </location>
</feature>
<organism evidence="16">
    <name type="scientific">Lactobacillus delbrueckii subsp. lactis</name>
    <dbReference type="NCBI Taxonomy" id="29397"/>
    <lineage>
        <taxon>Bacteria</taxon>
        <taxon>Bacillati</taxon>
        <taxon>Bacillota</taxon>
        <taxon>Bacilli</taxon>
        <taxon>Lactobacillales</taxon>
        <taxon>Lactobacillaceae</taxon>
        <taxon>Lactobacillus</taxon>
    </lineage>
</organism>
<dbReference type="PIRSF" id="PIRSF000161">
    <property type="entry name" value="DHPR"/>
    <property type="match status" value="1"/>
</dbReference>
<feature type="domain" description="Dihydrodipicolinate reductase N-terminal" evidence="14">
    <location>
        <begin position="3"/>
        <end position="123"/>
    </location>
</feature>
<evidence type="ECO:0000256" key="9">
    <source>
        <dbReference type="ARBA" id="ARBA00037922"/>
    </source>
</evidence>
<dbReference type="SUPFAM" id="SSF55347">
    <property type="entry name" value="Glyceraldehyde-3-phosphate dehydrogenase-like, C-terminal domain"/>
    <property type="match status" value="1"/>
</dbReference>
<dbReference type="PROSITE" id="PS01298">
    <property type="entry name" value="DAPB"/>
    <property type="match status" value="1"/>
</dbReference>
<dbReference type="GO" id="GO:0019877">
    <property type="term" value="P:diaminopimelate biosynthetic process"/>
    <property type="evidence" value="ECO:0007669"/>
    <property type="project" value="UniProtKB-UniRule"/>
</dbReference>
<comment type="subcellular location">
    <subcellularLocation>
        <location evidence="13">Cytoplasm</location>
    </subcellularLocation>
</comment>
<keyword evidence="6 13" id="KW-0560">Oxidoreductase</keyword>
<comment type="catalytic activity">
    <reaction evidence="12 13">
        <text>(S)-2,3,4,5-tetrahydrodipicolinate + NAD(+) + H2O = (2S,4S)-4-hydroxy-2,3,4,5-tetrahydrodipicolinate + NADH + H(+)</text>
        <dbReference type="Rhea" id="RHEA:35323"/>
        <dbReference type="ChEBI" id="CHEBI:15377"/>
        <dbReference type="ChEBI" id="CHEBI:15378"/>
        <dbReference type="ChEBI" id="CHEBI:16845"/>
        <dbReference type="ChEBI" id="CHEBI:57540"/>
        <dbReference type="ChEBI" id="CHEBI:57945"/>
        <dbReference type="ChEBI" id="CHEBI:67139"/>
        <dbReference type="EC" id="1.17.1.8"/>
    </reaction>
</comment>
<evidence type="ECO:0000313" key="16">
    <source>
        <dbReference type="EMBL" id="AZA16092.1"/>
    </source>
</evidence>
<comment type="catalytic activity">
    <reaction evidence="11 13">
        <text>(S)-2,3,4,5-tetrahydrodipicolinate + NADP(+) + H2O = (2S,4S)-4-hydroxy-2,3,4,5-tetrahydrodipicolinate + NADPH + H(+)</text>
        <dbReference type="Rhea" id="RHEA:35331"/>
        <dbReference type="ChEBI" id="CHEBI:15377"/>
        <dbReference type="ChEBI" id="CHEBI:15378"/>
        <dbReference type="ChEBI" id="CHEBI:16845"/>
        <dbReference type="ChEBI" id="CHEBI:57783"/>
        <dbReference type="ChEBI" id="CHEBI:58349"/>
        <dbReference type="ChEBI" id="CHEBI:67139"/>
        <dbReference type="EC" id="1.17.1.8"/>
    </reaction>
</comment>
<keyword evidence="5 13" id="KW-0220">Diaminopimelate biosynthesis</keyword>
<comment type="function">
    <text evidence="13">Catalyzes the conversion of 4-hydroxy-tetrahydrodipicolinate (HTPA) to tetrahydrodipicolinate.</text>
</comment>
<evidence type="ECO:0000259" key="15">
    <source>
        <dbReference type="Pfam" id="PF05173"/>
    </source>
</evidence>